<gene>
    <name evidence="1" type="ORF">S01H1_34533</name>
</gene>
<dbReference type="EMBL" id="BARS01021506">
    <property type="protein sequence ID" value="GAG04391.1"/>
    <property type="molecule type" value="Genomic_DNA"/>
</dbReference>
<dbReference type="AlphaFoldDB" id="X0VV23"/>
<comment type="caution">
    <text evidence="1">The sequence shown here is derived from an EMBL/GenBank/DDBJ whole genome shotgun (WGS) entry which is preliminary data.</text>
</comment>
<accession>X0VV23</accession>
<sequence>NNIYLTYKGMYFWLIMMREFFKSVNYFREQCRKKIATI</sequence>
<organism evidence="1">
    <name type="scientific">marine sediment metagenome</name>
    <dbReference type="NCBI Taxonomy" id="412755"/>
    <lineage>
        <taxon>unclassified sequences</taxon>
        <taxon>metagenomes</taxon>
        <taxon>ecological metagenomes</taxon>
    </lineage>
</organism>
<evidence type="ECO:0000313" key="1">
    <source>
        <dbReference type="EMBL" id="GAG04391.1"/>
    </source>
</evidence>
<protein>
    <submittedName>
        <fullName evidence="1">Uncharacterized protein</fullName>
    </submittedName>
</protein>
<reference evidence="1" key="1">
    <citation type="journal article" date="2014" name="Front. Microbiol.">
        <title>High frequency of phylogenetically diverse reductive dehalogenase-homologous genes in deep subseafloor sedimentary metagenomes.</title>
        <authorList>
            <person name="Kawai M."/>
            <person name="Futagami T."/>
            <person name="Toyoda A."/>
            <person name="Takaki Y."/>
            <person name="Nishi S."/>
            <person name="Hori S."/>
            <person name="Arai W."/>
            <person name="Tsubouchi T."/>
            <person name="Morono Y."/>
            <person name="Uchiyama I."/>
            <person name="Ito T."/>
            <person name="Fujiyama A."/>
            <person name="Inagaki F."/>
            <person name="Takami H."/>
        </authorList>
    </citation>
    <scope>NUCLEOTIDE SEQUENCE</scope>
    <source>
        <strain evidence="1">Expedition CK06-06</strain>
    </source>
</reference>
<feature type="non-terminal residue" evidence="1">
    <location>
        <position position="1"/>
    </location>
</feature>
<proteinExistence type="predicted"/>
<name>X0VV23_9ZZZZ</name>